<dbReference type="InterPro" id="IPR036860">
    <property type="entry name" value="SH2_dom_sf"/>
</dbReference>
<dbReference type="GO" id="GO:0005085">
    <property type="term" value="F:guanyl-nucleotide exchange factor activity"/>
    <property type="evidence" value="ECO:0007669"/>
    <property type="project" value="InterPro"/>
</dbReference>
<evidence type="ECO:0000256" key="1">
    <source>
        <dbReference type="PROSITE-ProRule" id="PRU00191"/>
    </source>
</evidence>
<dbReference type="EMBL" id="CABIJS010000088">
    <property type="protein sequence ID" value="VUZ42232.1"/>
    <property type="molecule type" value="Genomic_DNA"/>
</dbReference>
<reference evidence="3 4" key="1">
    <citation type="submission" date="2019-07" db="EMBL/GenBank/DDBJ databases">
        <authorList>
            <person name="Jastrzebski P J."/>
            <person name="Paukszto L."/>
            <person name="Jastrzebski P J."/>
        </authorList>
    </citation>
    <scope>NUCLEOTIDE SEQUENCE [LARGE SCALE GENOMIC DNA]</scope>
    <source>
        <strain evidence="3 4">WMS-il1</strain>
    </source>
</reference>
<dbReference type="InterPro" id="IPR023578">
    <property type="entry name" value="Ras_GEF_dom_sf"/>
</dbReference>
<keyword evidence="1" id="KW-0727">SH2 domain</keyword>
<protein>
    <recommendedName>
        <fullName evidence="2">SH2 domain-containing protein</fullName>
    </recommendedName>
</protein>
<dbReference type="AlphaFoldDB" id="A0A564Y4L7"/>
<dbReference type="PANTHER" id="PTHR14247">
    <property type="entry name" value="BREAST CANCER ANTI-ESTROGEN RESISTANCE PROTEIN 3 HOMOLOG-LIKE PROTEIN"/>
    <property type="match status" value="1"/>
</dbReference>
<gene>
    <name evidence="3" type="ORF">WMSIL1_LOCUS2990</name>
</gene>
<evidence type="ECO:0000313" key="4">
    <source>
        <dbReference type="Proteomes" id="UP000321570"/>
    </source>
</evidence>
<sequence length="566" mass="63686">MYEKYVFPPASISGINIYSSNKISVNDYAEQNWFHGLLNRRVACSRLLNDGSFLVANDEDEPAKFFIFVKWSGQCHEIEIKYNTVTEKYGLGSIEFSNVADLISYYKDNQLPVGDKLGAILFVPVSLPQNSNIKSTLNSSLTNKSENKDCGILNENQVDNNSNDYLIMNMEHLNSPKCISSSPVCCKLQRQQMRHPPMHDKPLKYQNKCLNKSLGHLNTIYCNPTTFTRSTLSLPTTRFDAFPKNSTFQCLTNMCHGFINYDLALAFLNFIDVAKPLDEEAFGAVSRVILSAGVDAVAGCLAYETTSILVLNWLSKPGTVNTLPRDGYSLLLWPAANGFRRDLFNRDRFLSLFVTSSIVTLKNGDSKAALLALWVNVVKKLIEYHKDYYTANALVNGICADQIMNQNHLWEKAFPSDDDPDVIDQLKAQLLEHCVQETKFSEASSGCLSTVYQCVPNIAPLVKDLYRLQPPDVDVGGLPPAPLMQKLSLTKDIYRRRVFGGGSDILWVQQRWPELQSVQIPDELQSIFRIEKILLLLLGPIDINQNDILEDCYKKLAEILTLFGNA</sequence>
<name>A0A564Y4L7_HYMDI</name>
<dbReference type="InterPro" id="IPR051853">
    <property type="entry name" value="SH2-Ras-GEF_adapter"/>
</dbReference>
<evidence type="ECO:0000313" key="3">
    <source>
        <dbReference type="EMBL" id="VUZ42232.1"/>
    </source>
</evidence>
<keyword evidence="4" id="KW-1185">Reference proteome</keyword>
<organism evidence="3 4">
    <name type="scientific">Hymenolepis diminuta</name>
    <name type="common">Rat tapeworm</name>
    <dbReference type="NCBI Taxonomy" id="6216"/>
    <lineage>
        <taxon>Eukaryota</taxon>
        <taxon>Metazoa</taxon>
        <taxon>Spiralia</taxon>
        <taxon>Lophotrochozoa</taxon>
        <taxon>Platyhelminthes</taxon>
        <taxon>Cestoda</taxon>
        <taxon>Eucestoda</taxon>
        <taxon>Cyclophyllidea</taxon>
        <taxon>Hymenolepididae</taxon>
        <taxon>Hymenolepis</taxon>
    </lineage>
</organism>
<dbReference type="InterPro" id="IPR000980">
    <property type="entry name" value="SH2"/>
</dbReference>
<dbReference type="Gene3D" id="1.10.840.10">
    <property type="entry name" value="Ras guanine-nucleotide exchange factors catalytic domain"/>
    <property type="match status" value="1"/>
</dbReference>
<dbReference type="Pfam" id="PF00017">
    <property type="entry name" value="SH2"/>
    <property type="match status" value="1"/>
</dbReference>
<dbReference type="SUPFAM" id="SSF48366">
    <property type="entry name" value="Ras GEF"/>
    <property type="match status" value="1"/>
</dbReference>
<dbReference type="InterPro" id="IPR036964">
    <property type="entry name" value="RASGEF_cat_dom_sf"/>
</dbReference>
<dbReference type="SUPFAM" id="SSF55550">
    <property type="entry name" value="SH2 domain"/>
    <property type="match status" value="1"/>
</dbReference>
<dbReference type="GO" id="GO:0007264">
    <property type="term" value="P:small GTPase-mediated signal transduction"/>
    <property type="evidence" value="ECO:0007669"/>
    <property type="project" value="InterPro"/>
</dbReference>
<dbReference type="SMART" id="SM00252">
    <property type="entry name" value="SH2"/>
    <property type="match status" value="1"/>
</dbReference>
<dbReference type="PANTHER" id="PTHR14247:SF8">
    <property type="entry name" value="RAS-GEF DOMAIN-CONTAINING PROTEIN"/>
    <property type="match status" value="1"/>
</dbReference>
<dbReference type="PROSITE" id="PS50001">
    <property type="entry name" value="SH2"/>
    <property type="match status" value="1"/>
</dbReference>
<evidence type="ECO:0000259" key="2">
    <source>
        <dbReference type="PROSITE" id="PS50001"/>
    </source>
</evidence>
<proteinExistence type="predicted"/>
<dbReference type="Proteomes" id="UP000321570">
    <property type="component" value="Unassembled WGS sequence"/>
</dbReference>
<feature type="domain" description="SH2" evidence="2">
    <location>
        <begin position="33"/>
        <end position="125"/>
    </location>
</feature>
<dbReference type="Gene3D" id="3.30.505.10">
    <property type="entry name" value="SH2 domain"/>
    <property type="match status" value="1"/>
</dbReference>
<accession>A0A564Y4L7</accession>